<dbReference type="PROSITE" id="PS50181">
    <property type="entry name" value="FBOX"/>
    <property type="match status" value="1"/>
</dbReference>
<organism evidence="2 3">
    <name type="scientific">Cicer arietinum</name>
    <name type="common">Chickpea</name>
    <name type="synonym">Garbanzo</name>
    <dbReference type="NCBI Taxonomy" id="3827"/>
    <lineage>
        <taxon>Eukaryota</taxon>
        <taxon>Viridiplantae</taxon>
        <taxon>Streptophyta</taxon>
        <taxon>Embryophyta</taxon>
        <taxon>Tracheophyta</taxon>
        <taxon>Spermatophyta</taxon>
        <taxon>Magnoliopsida</taxon>
        <taxon>eudicotyledons</taxon>
        <taxon>Gunneridae</taxon>
        <taxon>Pentapetalae</taxon>
        <taxon>rosids</taxon>
        <taxon>fabids</taxon>
        <taxon>Fabales</taxon>
        <taxon>Fabaceae</taxon>
        <taxon>Papilionoideae</taxon>
        <taxon>50 kb inversion clade</taxon>
        <taxon>NPAAA clade</taxon>
        <taxon>Hologalegina</taxon>
        <taxon>IRL clade</taxon>
        <taxon>Cicereae</taxon>
        <taxon>Cicer</taxon>
    </lineage>
</organism>
<dbReference type="PANTHER" id="PTHR31639">
    <property type="entry name" value="F-BOX PROTEIN-LIKE"/>
    <property type="match status" value="1"/>
</dbReference>
<dbReference type="OrthoDB" id="1427035at2759"/>
<dbReference type="InterPro" id="IPR001810">
    <property type="entry name" value="F-box_dom"/>
</dbReference>
<dbReference type="RefSeq" id="XP_004490303.1">
    <property type="nucleotide sequence ID" value="XM_004490246.3"/>
</dbReference>
<dbReference type="InterPro" id="IPR055411">
    <property type="entry name" value="LRR_FXL15/At3g58940/PEG3-like"/>
</dbReference>
<dbReference type="GeneID" id="101500487"/>
<feature type="domain" description="F-box" evidence="1">
    <location>
        <begin position="14"/>
        <end position="62"/>
    </location>
</feature>
<dbReference type="Pfam" id="PF24758">
    <property type="entry name" value="LRR_At5g56370"/>
    <property type="match status" value="1"/>
</dbReference>
<dbReference type="InterPro" id="IPR006566">
    <property type="entry name" value="FBD"/>
</dbReference>
<dbReference type="KEGG" id="cam:101500487"/>
<evidence type="ECO:0000259" key="1">
    <source>
        <dbReference type="PROSITE" id="PS50181"/>
    </source>
</evidence>
<evidence type="ECO:0000313" key="2">
    <source>
        <dbReference type="Proteomes" id="UP000087171"/>
    </source>
</evidence>
<dbReference type="Pfam" id="PF00646">
    <property type="entry name" value="F-box"/>
    <property type="match status" value="1"/>
</dbReference>
<dbReference type="SMART" id="SM00579">
    <property type="entry name" value="FBD"/>
    <property type="match status" value="1"/>
</dbReference>
<gene>
    <name evidence="3" type="primary">LOC101500487</name>
</gene>
<evidence type="ECO:0000313" key="3">
    <source>
        <dbReference type="RefSeq" id="XP_004490303.1"/>
    </source>
</evidence>
<dbReference type="InterPro" id="IPR032675">
    <property type="entry name" value="LRR_dom_sf"/>
</dbReference>
<reference evidence="2" key="1">
    <citation type="journal article" date="2013" name="Nat. Biotechnol.">
        <title>Draft genome sequence of chickpea (Cicer arietinum) provides a resource for trait improvement.</title>
        <authorList>
            <person name="Varshney R.K."/>
            <person name="Song C."/>
            <person name="Saxena R.K."/>
            <person name="Azam S."/>
            <person name="Yu S."/>
            <person name="Sharpe A.G."/>
            <person name="Cannon S."/>
            <person name="Baek J."/>
            <person name="Rosen B.D."/>
            <person name="Tar'an B."/>
            <person name="Millan T."/>
            <person name="Zhang X."/>
            <person name="Ramsay L.D."/>
            <person name="Iwata A."/>
            <person name="Wang Y."/>
            <person name="Nelson W."/>
            <person name="Farmer A.D."/>
            <person name="Gaur P.M."/>
            <person name="Soderlund C."/>
            <person name="Penmetsa R.V."/>
            <person name="Xu C."/>
            <person name="Bharti A.K."/>
            <person name="He W."/>
            <person name="Winter P."/>
            <person name="Zhao S."/>
            <person name="Hane J.K."/>
            <person name="Carrasquilla-Garcia N."/>
            <person name="Condie J.A."/>
            <person name="Upadhyaya H.D."/>
            <person name="Luo M.C."/>
            <person name="Thudi M."/>
            <person name="Gowda C.L."/>
            <person name="Singh N.P."/>
            <person name="Lichtenzveig J."/>
            <person name="Gali K.K."/>
            <person name="Rubio J."/>
            <person name="Nadarajan N."/>
            <person name="Dolezel J."/>
            <person name="Bansal K.C."/>
            <person name="Xu X."/>
            <person name="Edwards D."/>
            <person name="Zhang G."/>
            <person name="Kahl G."/>
            <person name="Gil J."/>
            <person name="Singh K.B."/>
            <person name="Datta S.K."/>
            <person name="Jackson S.A."/>
            <person name="Wang J."/>
            <person name="Cook D.R."/>
        </authorList>
    </citation>
    <scope>NUCLEOTIDE SEQUENCE [LARGE SCALE GENOMIC DNA]</scope>
    <source>
        <strain evidence="2">cv. CDC Frontier</strain>
    </source>
</reference>
<protein>
    <submittedName>
        <fullName evidence="3">F-box/FBD/LRR-repeat protein At1g13570-like</fullName>
    </submittedName>
</protein>
<accession>A0A1S2XL39</accession>
<dbReference type="SUPFAM" id="SSF81383">
    <property type="entry name" value="F-box domain"/>
    <property type="match status" value="1"/>
</dbReference>
<dbReference type="STRING" id="3827.A0A1S2XL39"/>
<dbReference type="Proteomes" id="UP000087171">
    <property type="component" value="Chromosome Ca2"/>
</dbReference>
<dbReference type="Gene3D" id="1.20.1280.50">
    <property type="match status" value="1"/>
</dbReference>
<dbReference type="AlphaFoldDB" id="A0A1S2XL39"/>
<dbReference type="SMART" id="SM00256">
    <property type="entry name" value="FBOX"/>
    <property type="match status" value="1"/>
</dbReference>
<dbReference type="PANTHER" id="PTHR31639:SF237">
    <property type="entry name" value="F-BOX DOMAIN-CONTAINING PROTEIN"/>
    <property type="match status" value="1"/>
</dbReference>
<dbReference type="PaxDb" id="3827-XP_004490303.1"/>
<dbReference type="Gene3D" id="3.80.10.10">
    <property type="entry name" value="Ribonuclease Inhibitor"/>
    <property type="match status" value="1"/>
</dbReference>
<sequence length="399" mass="46023">MTRSKKKANRNDRIDRISDLPSNVIDAILEHLNIVDLVKTSILSRKWRYMWMSVQQLVFKRDFFIMFEHLDDPGPEASRIISKILLLHNGPIYKFTLFLPRTLNFTIRTECISKWILFLSTRGIKYLELQNDVILSTEMLPSHIFSCQELRHFRLCRFSLTVPPNFCGFKSLLDLNFQQIILRCGTLESLISGCPSLEKLSIELVQDMKPICLEKVKNLIDLTLTISRECSSGLIKSLPKIQRLAVQSCYQKRQYADIISPTQLISLTHLKFGAVNFDERTKLLYIVSVLKSASNLVELIIESNYHNGEPEPDQPEELQCNSCCLSQLQTANIKVGSTFKHALSLIRFILANASSLKTLTFSVDFDYKKVDAPLMFRISQDLLWMKRASQRARVEFLYS</sequence>
<reference evidence="3" key="2">
    <citation type="submission" date="2025-08" db="UniProtKB">
        <authorList>
            <consortium name="RefSeq"/>
        </authorList>
    </citation>
    <scope>IDENTIFICATION</scope>
    <source>
        <tissue evidence="3">Etiolated seedlings</tissue>
    </source>
</reference>
<keyword evidence="2" id="KW-1185">Reference proteome</keyword>
<dbReference type="SUPFAM" id="SSF52047">
    <property type="entry name" value="RNI-like"/>
    <property type="match status" value="1"/>
</dbReference>
<name>A0A1S2XL39_CICAR</name>
<dbReference type="eggNOG" id="ENOG502RQPH">
    <property type="taxonomic scope" value="Eukaryota"/>
</dbReference>
<dbReference type="InterPro" id="IPR036047">
    <property type="entry name" value="F-box-like_dom_sf"/>
</dbReference>
<proteinExistence type="predicted"/>